<feature type="region of interest" description="Disordered" evidence="1">
    <location>
        <begin position="320"/>
        <end position="342"/>
    </location>
</feature>
<feature type="compositionally biased region" description="Low complexity" evidence="1">
    <location>
        <begin position="498"/>
        <end position="516"/>
    </location>
</feature>
<feature type="compositionally biased region" description="Low complexity" evidence="1">
    <location>
        <begin position="242"/>
        <end position="264"/>
    </location>
</feature>
<feature type="compositionally biased region" description="Acidic residues" evidence="1">
    <location>
        <begin position="447"/>
        <end position="466"/>
    </location>
</feature>
<feature type="compositionally biased region" description="Basic and acidic residues" evidence="1">
    <location>
        <begin position="112"/>
        <end position="121"/>
    </location>
</feature>
<feature type="compositionally biased region" description="Low complexity" evidence="1">
    <location>
        <begin position="585"/>
        <end position="594"/>
    </location>
</feature>
<keyword evidence="3" id="KW-1185">Reference proteome</keyword>
<dbReference type="InParanoid" id="A0A0H2RZ05"/>
<feature type="compositionally biased region" description="Low complexity" evidence="1">
    <location>
        <begin position="25"/>
        <end position="60"/>
    </location>
</feature>
<dbReference type="AlphaFoldDB" id="A0A0H2RZ05"/>
<accession>A0A0H2RZ05</accession>
<feature type="region of interest" description="Disordered" evidence="1">
    <location>
        <begin position="359"/>
        <end position="600"/>
    </location>
</feature>
<evidence type="ECO:0000313" key="3">
    <source>
        <dbReference type="Proteomes" id="UP000053477"/>
    </source>
</evidence>
<sequence>MLELPPPPSLQTFSIRHSASAYGMNPTSSSSSSKTSSPSRSGSGRNNVNKNGSSNISNSNAQKHKSEISPPSTCPDTAEGTLVSPPQPPRGRTTLRRPLMRNTSTTASITRQHLEDRDVPRNRRIVSSPFALPLTTTIPPASSLPLAFVHPQAMHHVARKDSSKSASTPPSAAMGALVDDELLFQMSPVVSPKHSAFFDVLDQRAESNAREDPPAQKTLKERWDVQADFMLGSKELSYSQHYQQQIQIQKPASSASSKSKASSSNRNRTGTLTLSPPTHHRVRSALVVGAHSDVARCSTQDGRTRFDCAECCGSPTSTSASGFASVSATSPPKRGMGGGRGGRKPFWYTFPTFKKDNDASSLNTGSVPSLPMPIRREGLDPRSVFGSSPELGGSAGERGARSEATIGPIRARNMKLGMQSRSSLGSSAIAEDELASVRGEGASEGLSSDEEDYEDEGDDEDEDDGNVGEGFIPGAFDSEAFDGVEEQEQSRYAFAIASPLSSSRSSSMSSSSAFSSTEYDEESEGEDVLPKSLLASFPPVRREVSEPASLVRDEEGPDVSALPRTRSARFYLGAHPPSTPRRAGSSSGSISHSYSARKME</sequence>
<feature type="compositionally biased region" description="Polar residues" evidence="1">
    <location>
        <begin position="265"/>
        <end position="276"/>
    </location>
</feature>
<proteinExistence type="predicted"/>
<feature type="region of interest" description="Disordered" evidence="1">
    <location>
        <begin position="1"/>
        <end position="121"/>
    </location>
</feature>
<name>A0A0H2RZ05_9AGAM</name>
<feature type="compositionally biased region" description="Polar residues" evidence="1">
    <location>
        <begin position="320"/>
        <end position="330"/>
    </location>
</feature>
<evidence type="ECO:0000313" key="2">
    <source>
        <dbReference type="EMBL" id="KLO17345.1"/>
    </source>
</evidence>
<dbReference type="EMBL" id="KQ085906">
    <property type="protein sequence ID" value="KLO17345.1"/>
    <property type="molecule type" value="Genomic_DNA"/>
</dbReference>
<feature type="region of interest" description="Disordered" evidence="1">
    <location>
        <begin position="242"/>
        <end position="279"/>
    </location>
</feature>
<evidence type="ECO:0000256" key="1">
    <source>
        <dbReference type="SAM" id="MobiDB-lite"/>
    </source>
</evidence>
<feature type="compositionally biased region" description="Acidic residues" evidence="1">
    <location>
        <begin position="518"/>
        <end position="527"/>
    </location>
</feature>
<reference evidence="2 3" key="1">
    <citation type="submission" date="2015-04" db="EMBL/GenBank/DDBJ databases">
        <title>Complete genome sequence of Schizopora paradoxa KUC8140, a cosmopolitan wood degrader in East Asia.</title>
        <authorList>
            <consortium name="DOE Joint Genome Institute"/>
            <person name="Min B."/>
            <person name="Park H."/>
            <person name="Jang Y."/>
            <person name="Kim J.-J."/>
            <person name="Kim K.H."/>
            <person name="Pangilinan J."/>
            <person name="Lipzen A."/>
            <person name="Riley R."/>
            <person name="Grigoriev I.V."/>
            <person name="Spatafora J.W."/>
            <person name="Choi I.-G."/>
        </authorList>
    </citation>
    <scope>NUCLEOTIDE SEQUENCE [LARGE SCALE GENOMIC DNA]</scope>
    <source>
        <strain evidence="2 3">KUC8140</strain>
    </source>
</reference>
<dbReference type="Proteomes" id="UP000053477">
    <property type="component" value="Unassembled WGS sequence"/>
</dbReference>
<gene>
    <name evidence="2" type="ORF">SCHPADRAFT_174731</name>
</gene>
<feature type="compositionally biased region" description="Polar residues" evidence="1">
    <location>
        <begin position="102"/>
        <end position="111"/>
    </location>
</feature>
<protein>
    <submittedName>
        <fullName evidence="2">Uncharacterized protein</fullName>
    </submittedName>
</protein>
<organism evidence="2 3">
    <name type="scientific">Schizopora paradoxa</name>
    <dbReference type="NCBI Taxonomy" id="27342"/>
    <lineage>
        <taxon>Eukaryota</taxon>
        <taxon>Fungi</taxon>
        <taxon>Dikarya</taxon>
        <taxon>Basidiomycota</taxon>
        <taxon>Agaricomycotina</taxon>
        <taxon>Agaricomycetes</taxon>
        <taxon>Hymenochaetales</taxon>
        <taxon>Schizoporaceae</taxon>
        <taxon>Schizopora</taxon>
    </lineage>
</organism>